<dbReference type="Pfam" id="PF02698">
    <property type="entry name" value="DUF218"/>
    <property type="match status" value="1"/>
</dbReference>
<evidence type="ECO:0000313" key="3">
    <source>
        <dbReference type="EMBL" id="TWH21953.1"/>
    </source>
</evidence>
<evidence type="ECO:0000313" key="4">
    <source>
        <dbReference type="Proteomes" id="UP000317303"/>
    </source>
</evidence>
<dbReference type="CDD" id="cd06259">
    <property type="entry name" value="YdcF-like"/>
    <property type="match status" value="1"/>
</dbReference>
<keyword evidence="1" id="KW-0812">Transmembrane</keyword>
<dbReference type="EMBL" id="VLJV01000001">
    <property type="protein sequence ID" value="TWH21953.1"/>
    <property type="molecule type" value="Genomic_DNA"/>
</dbReference>
<dbReference type="Proteomes" id="UP000317303">
    <property type="component" value="Unassembled WGS sequence"/>
</dbReference>
<feature type="transmembrane region" description="Helical" evidence="1">
    <location>
        <begin position="32"/>
        <end position="54"/>
    </location>
</feature>
<evidence type="ECO:0000259" key="2">
    <source>
        <dbReference type="Pfam" id="PF02698"/>
    </source>
</evidence>
<accession>A0A660CJZ2</accession>
<organism evidence="3 4">
    <name type="scientific">Prauserella rugosa</name>
    <dbReference type="NCBI Taxonomy" id="43354"/>
    <lineage>
        <taxon>Bacteria</taxon>
        <taxon>Bacillati</taxon>
        <taxon>Actinomycetota</taxon>
        <taxon>Actinomycetes</taxon>
        <taxon>Pseudonocardiales</taxon>
        <taxon>Pseudonocardiaceae</taxon>
        <taxon>Prauserella</taxon>
    </lineage>
</organism>
<reference evidence="3 4" key="1">
    <citation type="submission" date="2019-07" db="EMBL/GenBank/DDBJ databases">
        <title>R&amp;d 2014.</title>
        <authorList>
            <person name="Klenk H.-P."/>
        </authorList>
    </citation>
    <scope>NUCLEOTIDE SEQUENCE [LARGE SCALE GENOMIC DNA]</scope>
    <source>
        <strain evidence="3 4">DSM 43194</strain>
    </source>
</reference>
<feature type="transmembrane region" description="Helical" evidence="1">
    <location>
        <begin position="6"/>
        <end position="23"/>
    </location>
</feature>
<dbReference type="Gene3D" id="3.40.50.620">
    <property type="entry name" value="HUPs"/>
    <property type="match status" value="1"/>
</dbReference>
<dbReference type="InterPro" id="IPR014729">
    <property type="entry name" value="Rossmann-like_a/b/a_fold"/>
</dbReference>
<dbReference type="PANTHER" id="PTHR30336">
    <property type="entry name" value="INNER MEMBRANE PROTEIN, PROBABLE PERMEASE"/>
    <property type="match status" value="1"/>
</dbReference>
<dbReference type="InterPro" id="IPR003848">
    <property type="entry name" value="DUF218"/>
</dbReference>
<dbReference type="GO" id="GO:0005886">
    <property type="term" value="C:plasma membrane"/>
    <property type="evidence" value="ECO:0007669"/>
    <property type="project" value="TreeGrafter"/>
</dbReference>
<feature type="transmembrane region" description="Helical" evidence="1">
    <location>
        <begin position="60"/>
        <end position="83"/>
    </location>
</feature>
<keyword evidence="4" id="KW-1185">Reference proteome</keyword>
<dbReference type="GO" id="GO:0000270">
    <property type="term" value="P:peptidoglycan metabolic process"/>
    <property type="evidence" value="ECO:0007669"/>
    <property type="project" value="TreeGrafter"/>
</dbReference>
<dbReference type="GO" id="GO:0043164">
    <property type="term" value="P:Gram-negative-bacterium-type cell wall biogenesis"/>
    <property type="evidence" value="ECO:0007669"/>
    <property type="project" value="TreeGrafter"/>
</dbReference>
<keyword evidence="1" id="KW-1133">Transmembrane helix</keyword>
<feature type="transmembrane region" description="Helical" evidence="1">
    <location>
        <begin position="132"/>
        <end position="152"/>
    </location>
</feature>
<keyword evidence="1" id="KW-0472">Membrane</keyword>
<evidence type="ECO:0000256" key="1">
    <source>
        <dbReference type="SAM" id="Phobius"/>
    </source>
</evidence>
<gene>
    <name evidence="3" type="ORF">JD82_03826</name>
</gene>
<dbReference type="InterPro" id="IPR051599">
    <property type="entry name" value="Cell_Envelope_Assoc"/>
</dbReference>
<comment type="caution">
    <text evidence="3">The sequence shown here is derived from an EMBL/GenBank/DDBJ whole genome shotgun (WGS) entry which is preliminary data.</text>
</comment>
<dbReference type="AlphaFoldDB" id="A0A660CJZ2"/>
<feature type="domain" description="DUF218" evidence="2">
    <location>
        <begin position="163"/>
        <end position="309"/>
    </location>
</feature>
<feature type="transmembrane region" description="Helical" evidence="1">
    <location>
        <begin position="95"/>
        <end position="120"/>
    </location>
</feature>
<proteinExistence type="predicted"/>
<name>A0A660CJZ2_9PSEU</name>
<dbReference type="RefSeq" id="WP_048808675.1">
    <property type="nucleotide sequence ID" value="NZ_JOIJ01000001.1"/>
</dbReference>
<dbReference type="PANTHER" id="PTHR30336:SF4">
    <property type="entry name" value="ENVELOPE BIOGENESIS FACTOR ELYC"/>
    <property type="match status" value="1"/>
</dbReference>
<protein>
    <submittedName>
        <fullName evidence="3">Uncharacterized SAM-binding protein YcdF (DUF218 family)</fullName>
    </submittedName>
</protein>
<sequence>MSVHPVAFAPAALFAVLFVISFLRDRRRLRNGVFLVLTLAFLAMALALVIGTASERTAGILFAIAVLMMPLAVLALGVFLILSGVTMLRREGRRLANMLALLSGIGIVAYVPAQIVVGLIDWKPLTVTASAINGVLFYISFLFVCFLVYSVVYGRIRSRRAVDFVVVLGAGLLDGTRVPPLLASRLDRGREVFDAQRTEGRDPMLVTSGGQGADEDLPEAHAMRDYLVDRGVPADRVLVEDRSRTTWENLRFSAEIMREHVADYRCVIVTNNFHVLRAALLARRAKVDGQVVGARTAWYFWSGALVREFVAVLLEHRVFNGLICGLIVASQVLRAF</sequence>